<dbReference type="PROSITE" id="PS51371">
    <property type="entry name" value="CBS"/>
    <property type="match status" value="2"/>
</dbReference>
<feature type="domain" description="CBS" evidence="3">
    <location>
        <begin position="27"/>
        <end position="84"/>
    </location>
</feature>
<dbReference type="Pfam" id="PF00571">
    <property type="entry name" value="CBS"/>
    <property type="match status" value="2"/>
</dbReference>
<evidence type="ECO:0000256" key="2">
    <source>
        <dbReference type="PROSITE-ProRule" id="PRU00703"/>
    </source>
</evidence>
<evidence type="ECO:0000313" key="4">
    <source>
        <dbReference type="EMBL" id="KAA5609857.1"/>
    </source>
</evidence>
<dbReference type="Gene3D" id="3.10.580.10">
    <property type="entry name" value="CBS-domain"/>
    <property type="match status" value="1"/>
</dbReference>
<dbReference type="PANTHER" id="PTHR43080:SF2">
    <property type="entry name" value="CBS DOMAIN-CONTAINING PROTEIN"/>
    <property type="match status" value="1"/>
</dbReference>
<accession>A0A5M6IPG9</accession>
<dbReference type="InterPro" id="IPR046342">
    <property type="entry name" value="CBS_dom_sf"/>
</dbReference>
<dbReference type="AlphaFoldDB" id="A0A5M6IPG9"/>
<dbReference type="InterPro" id="IPR044725">
    <property type="entry name" value="CBSX3_CBS_dom"/>
</dbReference>
<dbReference type="EMBL" id="VWPK01000042">
    <property type="protein sequence ID" value="KAA5609857.1"/>
    <property type="molecule type" value="Genomic_DNA"/>
</dbReference>
<dbReference type="SMART" id="SM00116">
    <property type="entry name" value="CBS"/>
    <property type="match status" value="2"/>
</dbReference>
<dbReference type="SUPFAM" id="SSF54631">
    <property type="entry name" value="CBS-domain pair"/>
    <property type="match status" value="1"/>
</dbReference>
<organism evidence="4 5">
    <name type="scientific">Rhodovastum atsumiense</name>
    <dbReference type="NCBI Taxonomy" id="504468"/>
    <lineage>
        <taxon>Bacteria</taxon>
        <taxon>Pseudomonadati</taxon>
        <taxon>Pseudomonadota</taxon>
        <taxon>Alphaproteobacteria</taxon>
        <taxon>Acetobacterales</taxon>
        <taxon>Acetobacteraceae</taxon>
        <taxon>Rhodovastum</taxon>
    </lineage>
</organism>
<gene>
    <name evidence="4" type="ORF">F1189_21940</name>
</gene>
<comment type="caution">
    <text evidence="4">The sequence shown here is derived from an EMBL/GenBank/DDBJ whole genome shotgun (WGS) entry which is preliminary data.</text>
</comment>
<keyword evidence="1 2" id="KW-0129">CBS domain</keyword>
<dbReference type="PANTHER" id="PTHR43080">
    <property type="entry name" value="CBS DOMAIN-CONTAINING PROTEIN CBSX3, MITOCHONDRIAL"/>
    <property type="match status" value="1"/>
</dbReference>
<feature type="domain" description="CBS" evidence="3">
    <location>
        <begin position="93"/>
        <end position="150"/>
    </location>
</feature>
<name>A0A5M6IPG9_9PROT</name>
<protein>
    <submittedName>
        <fullName evidence="4">CBS domain-containing protein</fullName>
    </submittedName>
</protein>
<evidence type="ECO:0000313" key="5">
    <source>
        <dbReference type="Proteomes" id="UP000325255"/>
    </source>
</evidence>
<dbReference type="InterPro" id="IPR000644">
    <property type="entry name" value="CBS_dom"/>
</dbReference>
<dbReference type="InterPro" id="IPR051257">
    <property type="entry name" value="Diverse_CBS-Domain"/>
</dbReference>
<evidence type="ECO:0000259" key="3">
    <source>
        <dbReference type="PROSITE" id="PS51371"/>
    </source>
</evidence>
<sequence>MAMAPAGGIRPGSKGSVAMTIAAILKNKPNNVVLVAPKDELRTVVQGLARQKVGVALVMEGDRMIGIISERDVMRVLAANGPAVLETAVECHMISEVRTCTPATTVDEATAMMNAGRFRHLPVIDEARLLGVISIRDLLNAKVAKQATDVNSLCGYVAGAYTRS</sequence>
<reference evidence="4 5" key="1">
    <citation type="submission" date="2019-09" db="EMBL/GenBank/DDBJ databases">
        <title>Genome sequence of Rhodovastum atsumiense, a diverse member of the Acetobacteraceae family of non-sulfur purple photosynthetic bacteria.</title>
        <authorList>
            <person name="Meyer T."/>
            <person name="Kyndt J."/>
        </authorList>
    </citation>
    <scope>NUCLEOTIDE SEQUENCE [LARGE SCALE GENOMIC DNA]</scope>
    <source>
        <strain evidence="4 5">DSM 21279</strain>
    </source>
</reference>
<proteinExistence type="predicted"/>
<dbReference type="RefSeq" id="WP_150043026.1">
    <property type="nucleotide sequence ID" value="NZ_OW485601.1"/>
</dbReference>
<dbReference type="Proteomes" id="UP000325255">
    <property type="component" value="Unassembled WGS sequence"/>
</dbReference>
<dbReference type="CDD" id="cd04623">
    <property type="entry name" value="CBS_pair_bac_euk"/>
    <property type="match status" value="1"/>
</dbReference>
<dbReference type="OrthoDB" id="9807125at2"/>
<evidence type="ECO:0000256" key="1">
    <source>
        <dbReference type="ARBA" id="ARBA00023122"/>
    </source>
</evidence>
<keyword evidence="5" id="KW-1185">Reference proteome</keyword>